<organism evidence="10 11">
    <name type="scientific">candidate division LCP-89 bacterium B3_LCP</name>
    <dbReference type="NCBI Taxonomy" id="2012998"/>
    <lineage>
        <taxon>Bacteria</taxon>
        <taxon>Pseudomonadati</taxon>
        <taxon>Bacteria division LCP-89</taxon>
    </lineage>
</organism>
<keyword evidence="5" id="KW-0717">Septation</keyword>
<evidence type="ECO:0000313" key="11">
    <source>
        <dbReference type="Proteomes" id="UP000319619"/>
    </source>
</evidence>
<name>A0A532V657_UNCL8</name>
<dbReference type="GO" id="GO:0030428">
    <property type="term" value="C:cell septum"/>
    <property type="evidence" value="ECO:0007669"/>
    <property type="project" value="TreeGrafter"/>
</dbReference>
<comment type="subcellular location">
    <subcellularLocation>
        <location evidence="1">Cytoplasm</location>
    </subcellularLocation>
</comment>
<dbReference type="Proteomes" id="UP000319619">
    <property type="component" value="Unassembled WGS sequence"/>
</dbReference>
<comment type="function">
    <text evidence="7">Activator of cell division through the inhibition of FtsZ GTPase activity, therefore promoting FtsZ assembly into bundles of protofilaments necessary for the formation of the division Z ring. It is recruited early at mid-cell but it is not essential for cell division.</text>
</comment>
<dbReference type="AlphaFoldDB" id="A0A532V657"/>
<sequence>MELTIIFLGIPLPTEPKTPVRIKILDIEYTVTGYDDEEYLKEVAEIVDKRMKLLLQMRSDIPPLKNAILTALNIADELLRTRKQLSNYEDQTANFYRKVADRSKELAELCSQI</sequence>
<dbReference type="GO" id="GO:0043093">
    <property type="term" value="P:FtsZ-dependent cytokinesis"/>
    <property type="evidence" value="ECO:0007669"/>
    <property type="project" value="TreeGrafter"/>
</dbReference>
<evidence type="ECO:0000256" key="6">
    <source>
        <dbReference type="ARBA" id="ARBA00023306"/>
    </source>
</evidence>
<comment type="subunit">
    <text evidence="8">Homodimer. Interacts with FtsZ.</text>
</comment>
<comment type="caution">
    <text evidence="10">The sequence shown here is derived from an EMBL/GenBank/DDBJ whole genome shotgun (WGS) entry which is preliminary data.</text>
</comment>
<evidence type="ECO:0000256" key="9">
    <source>
        <dbReference type="ARBA" id="ARBA00033158"/>
    </source>
</evidence>
<dbReference type="EMBL" id="NJBN01000001">
    <property type="protein sequence ID" value="TKJ42447.1"/>
    <property type="molecule type" value="Genomic_DNA"/>
</dbReference>
<dbReference type="PANTHER" id="PTHR34981:SF1">
    <property type="entry name" value="CELL DIVISION PROTEIN ZAPA"/>
    <property type="match status" value="1"/>
</dbReference>
<dbReference type="InterPro" id="IPR053712">
    <property type="entry name" value="Bac_CellDiv_Activator"/>
</dbReference>
<evidence type="ECO:0000256" key="5">
    <source>
        <dbReference type="ARBA" id="ARBA00023210"/>
    </source>
</evidence>
<evidence type="ECO:0000256" key="8">
    <source>
        <dbReference type="ARBA" id="ARBA00026068"/>
    </source>
</evidence>
<dbReference type="InterPro" id="IPR007838">
    <property type="entry name" value="Cell_div_ZapA-like"/>
</dbReference>
<dbReference type="GO" id="GO:0000917">
    <property type="term" value="P:division septum assembly"/>
    <property type="evidence" value="ECO:0007669"/>
    <property type="project" value="UniProtKB-KW"/>
</dbReference>
<evidence type="ECO:0000256" key="4">
    <source>
        <dbReference type="ARBA" id="ARBA00022618"/>
    </source>
</evidence>
<dbReference type="SUPFAM" id="SSF102829">
    <property type="entry name" value="Cell division protein ZapA-like"/>
    <property type="match status" value="1"/>
</dbReference>
<keyword evidence="3" id="KW-0963">Cytoplasm</keyword>
<proteinExistence type="predicted"/>
<dbReference type="PANTHER" id="PTHR34981">
    <property type="entry name" value="CELL DIVISION PROTEIN ZAPA"/>
    <property type="match status" value="1"/>
</dbReference>
<dbReference type="GO" id="GO:0032153">
    <property type="term" value="C:cell division site"/>
    <property type="evidence" value="ECO:0007669"/>
    <property type="project" value="TreeGrafter"/>
</dbReference>
<evidence type="ECO:0000256" key="7">
    <source>
        <dbReference type="ARBA" id="ARBA00024910"/>
    </source>
</evidence>
<dbReference type="InterPro" id="IPR036192">
    <property type="entry name" value="Cell_div_ZapA-like_sf"/>
</dbReference>
<evidence type="ECO:0000256" key="2">
    <source>
        <dbReference type="ARBA" id="ARBA00015195"/>
    </source>
</evidence>
<evidence type="ECO:0000256" key="3">
    <source>
        <dbReference type="ARBA" id="ARBA00022490"/>
    </source>
</evidence>
<evidence type="ECO:0000313" key="10">
    <source>
        <dbReference type="EMBL" id="TKJ42447.1"/>
    </source>
</evidence>
<keyword evidence="4" id="KW-0132">Cell division</keyword>
<keyword evidence="6" id="KW-0131">Cell cycle</keyword>
<reference evidence="10 11" key="1">
    <citation type="submission" date="2017-06" db="EMBL/GenBank/DDBJ databases">
        <title>Novel microbial phyla capable of carbon fixation and sulfur reduction in deep-sea sediments.</title>
        <authorList>
            <person name="Huang J."/>
            <person name="Baker B."/>
            <person name="Wang Y."/>
        </authorList>
    </citation>
    <scope>NUCLEOTIDE SEQUENCE [LARGE SCALE GENOMIC DNA]</scope>
    <source>
        <strain evidence="10">B3_LCP</strain>
    </source>
</reference>
<gene>
    <name evidence="10" type="ORF">CEE37_01835</name>
</gene>
<dbReference type="GO" id="GO:0005829">
    <property type="term" value="C:cytosol"/>
    <property type="evidence" value="ECO:0007669"/>
    <property type="project" value="TreeGrafter"/>
</dbReference>
<accession>A0A532V657</accession>
<protein>
    <recommendedName>
        <fullName evidence="2">Cell division protein ZapA</fullName>
    </recommendedName>
    <alternativeName>
        <fullName evidence="9">Z ring-associated protein ZapA</fullName>
    </alternativeName>
</protein>
<evidence type="ECO:0000256" key="1">
    <source>
        <dbReference type="ARBA" id="ARBA00004496"/>
    </source>
</evidence>
<dbReference type="GO" id="GO:0000921">
    <property type="term" value="P:septin ring assembly"/>
    <property type="evidence" value="ECO:0007669"/>
    <property type="project" value="TreeGrafter"/>
</dbReference>
<dbReference type="Pfam" id="PF05164">
    <property type="entry name" value="ZapA"/>
    <property type="match status" value="1"/>
</dbReference>
<dbReference type="Gene3D" id="6.10.250.790">
    <property type="match status" value="1"/>
</dbReference>